<evidence type="ECO:0000313" key="3">
    <source>
        <dbReference type="EMBL" id="GKY88701.1"/>
    </source>
</evidence>
<dbReference type="InterPro" id="IPR025498">
    <property type="entry name" value="DUF4389"/>
</dbReference>
<name>A0ABQ5LWG0_9RHOB</name>
<dbReference type="RefSeq" id="WP_281842737.1">
    <property type="nucleotide sequence ID" value="NZ_BROH01000007.1"/>
</dbReference>
<organism evidence="3 4">
    <name type="scientific">Sinisalibacter aestuarii</name>
    <dbReference type="NCBI Taxonomy" id="2949426"/>
    <lineage>
        <taxon>Bacteria</taxon>
        <taxon>Pseudomonadati</taxon>
        <taxon>Pseudomonadota</taxon>
        <taxon>Alphaproteobacteria</taxon>
        <taxon>Rhodobacterales</taxon>
        <taxon>Roseobacteraceae</taxon>
        <taxon>Sinisalibacter</taxon>
    </lineage>
</organism>
<proteinExistence type="predicted"/>
<dbReference type="EMBL" id="BROH01000007">
    <property type="protein sequence ID" value="GKY88701.1"/>
    <property type="molecule type" value="Genomic_DNA"/>
</dbReference>
<feature type="transmembrane region" description="Helical" evidence="2">
    <location>
        <begin position="44"/>
        <end position="73"/>
    </location>
</feature>
<feature type="region of interest" description="Disordered" evidence="1">
    <location>
        <begin position="1"/>
        <end position="27"/>
    </location>
</feature>
<evidence type="ECO:0000256" key="1">
    <source>
        <dbReference type="SAM" id="MobiDB-lite"/>
    </source>
</evidence>
<dbReference type="Pfam" id="PF14333">
    <property type="entry name" value="DUF4389"/>
    <property type="match status" value="1"/>
</dbReference>
<reference evidence="3" key="1">
    <citation type="journal article" date="2023" name="Int. J. Syst. Evol. Microbiol.">
        <title>Sinisalibacter aestuarii sp. nov., isolated from estuarine sediment of the Arakawa River.</title>
        <authorList>
            <person name="Arafat S.T."/>
            <person name="Hirano S."/>
            <person name="Sato A."/>
            <person name="Takeuchi K."/>
            <person name="Yasuda T."/>
            <person name="Terahara T."/>
            <person name="Hamada M."/>
            <person name="Kobayashi T."/>
        </authorList>
    </citation>
    <scope>NUCLEOTIDE SEQUENCE</scope>
    <source>
        <strain evidence="3">B-399</strain>
    </source>
</reference>
<keyword evidence="2" id="KW-0812">Transmembrane</keyword>
<keyword evidence="2" id="KW-0472">Membrane</keyword>
<dbReference type="Proteomes" id="UP001144205">
    <property type="component" value="Unassembled WGS sequence"/>
</dbReference>
<evidence type="ECO:0000313" key="4">
    <source>
        <dbReference type="Proteomes" id="UP001144205"/>
    </source>
</evidence>
<sequence>MAKKTTKKPAEEDVEPTVLEEPGVEDAPEIDWDDDDNNVWLRGLYMLILGVLFELGRAILWIAAVLQFLWLLFAKEKNRPIADFGKDLSDWLARITLFQTGATEDKPFPFERWGKAD</sequence>
<evidence type="ECO:0008006" key="5">
    <source>
        <dbReference type="Google" id="ProtNLM"/>
    </source>
</evidence>
<accession>A0ABQ5LWG0</accession>
<evidence type="ECO:0000256" key="2">
    <source>
        <dbReference type="SAM" id="Phobius"/>
    </source>
</evidence>
<keyword evidence="4" id="KW-1185">Reference proteome</keyword>
<protein>
    <recommendedName>
        <fullName evidence="5">DUF4389 domain-containing protein</fullName>
    </recommendedName>
</protein>
<comment type="caution">
    <text evidence="3">The sequence shown here is derived from an EMBL/GenBank/DDBJ whole genome shotgun (WGS) entry which is preliminary data.</text>
</comment>
<keyword evidence="2" id="KW-1133">Transmembrane helix</keyword>
<gene>
    <name evidence="3" type="ORF">STA1M1_25700</name>
</gene>